<dbReference type="EMBL" id="CAJOBC010000117">
    <property type="protein sequence ID" value="CAF3539758.1"/>
    <property type="molecule type" value="Genomic_DNA"/>
</dbReference>
<dbReference type="EMBL" id="CAJNOQ010000117">
    <property type="protein sequence ID" value="CAF0759120.1"/>
    <property type="molecule type" value="Genomic_DNA"/>
</dbReference>
<evidence type="ECO:0000313" key="3">
    <source>
        <dbReference type="EMBL" id="CAF0759120.1"/>
    </source>
</evidence>
<feature type="transmembrane region" description="Helical" evidence="1">
    <location>
        <begin position="188"/>
        <end position="207"/>
    </location>
</feature>
<evidence type="ECO:0000313" key="4">
    <source>
        <dbReference type="EMBL" id="CAF3539758.1"/>
    </source>
</evidence>
<proteinExistence type="predicted"/>
<feature type="domain" description="EF-hand" evidence="2">
    <location>
        <begin position="661"/>
        <end position="696"/>
    </location>
</feature>
<dbReference type="AlphaFoldDB" id="A0A813PZU4"/>
<dbReference type="PROSITE" id="PS50222">
    <property type="entry name" value="EF_HAND_2"/>
    <property type="match status" value="2"/>
</dbReference>
<dbReference type="OrthoDB" id="272072at2759"/>
<organism evidence="3 5">
    <name type="scientific">Didymodactylos carnosus</name>
    <dbReference type="NCBI Taxonomy" id="1234261"/>
    <lineage>
        <taxon>Eukaryota</taxon>
        <taxon>Metazoa</taxon>
        <taxon>Spiralia</taxon>
        <taxon>Gnathifera</taxon>
        <taxon>Rotifera</taxon>
        <taxon>Eurotatoria</taxon>
        <taxon>Bdelloidea</taxon>
        <taxon>Philodinida</taxon>
        <taxon>Philodinidae</taxon>
        <taxon>Didymodactylos</taxon>
    </lineage>
</organism>
<dbReference type="CDD" id="cd00051">
    <property type="entry name" value="EFh"/>
    <property type="match status" value="1"/>
</dbReference>
<gene>
    <name evidence="3" type="ORF">GPM918_LOCUS1283</name>
    <name evidence="4" type="ORF">SRO942_LOCUS1283</name>
</gene>
<keyword evidence="1" id="KW-1133">Transmembrane helix</keyword>
<dbReference type="Proteomes" id="UP000681722">
    <property type="component" value="Unassembled WGS sequence"/>
</dbReference>
<name>A0A813PZU4_9BILA</name>
<dbReference type="InterPro" id="IPR011992">
    <property type="entry name" value="EF-hand-dom_pair"/>
</dbReference>
<feature type="domain" description="EF-hand" evidence="2">
    <location>
        <begin position="75"/>
        <end position="110"/>
    </location>
</feature>
<protein>
    <recommendedName>
        <fullName evidence="2">EF-hand domain-containing protein</fullName>
    </recommendedName>
</protein>
<evidence type="ECO:0000259" key="2">
    <source>
        <dbReference type="PROSITE" id="PS50222"/>
    </source>
</evidence>
<dbReference type="SMART" id="SM00054">
    <property type="entry name" value="EFh"/>
    <property type="match status" value="5"/>
</dbReference>
<accession>A0A813PZU4</accession>
<dbReference type="InterPro" id="IPR052603">
    <property type="entry name" value="EFCB6"/>
</dbReference>
<dbReference type="PANTHER" id="PTHR20875">
    <property type="entry name" value="EF-HAND CALCIUM-BINDING DOMAIN-CONTAINING PROTEIN 6-RELATED"/>
    <property type="match status" value="1"/>
</dbReference>
<keyword evidence="1" id="KW-0472">Membrane</keyword>
<dbReference type="Pfam" id="PF13833">
    <property type="entry name" value="EF-hand_8"/>
    <property type="match status" value="1"/>
</dbReference>
<reference evidence="3" key="1">
    <citation type="submission" date="2021-02" db="EMBL/GenBank/DDBJ databases">
        <authorList>
            <person name="Nowell W R."/>
        </authorList>
    </citation>
    <scope>NUCLEOTIDE SEQUENCE</scope>
</reference>
<sequence>MVVATNVNSGNESSTYSPIETRTIIQNVEDKIRVKSISLGLRITEFFHDFDRLRSGYVTRSQFKRCLDTNLRLRLSSTEEELLFSKYDLKGDGTICYREFCDIINRKYPETTLTPHPDDLINNAPPYLNSRVSTRHISEQEEFEQLQLLLKRIAIYYKQRGIDVLTIMEQYDKHKMGCITDSQVRRKFLLIIYLFLFIDMFQFYRAFPGPNLTEREMTVLRDKYSDPEKAGLINYLNFVNDLNVTTKTIENSERFNQMVDGQGADGSYFVGMENKSDQRSIQEILDKIRIVVFRNGIRIGDFFKDYDKLRSGIIQETQFESALSLSVQKQAYLNMNDIKKLSEYYRRPDGRIYYKEFVDSMENAFNIPELEKKPLTQVFRPGHGALSRDDRVRSILENITEKVQKRRLILFPFFKPYDRSKAFTRACSKHQFGRVLRTLDLLPSPHDFNILCKKFEDRETGDINYALFCQMAESDFVAIKVDREEEFQFEKANISQKKAEILKIDTSMVNMKDLMGRIRHHVLINRIRVRIEHSNIVKEFFEDFDPLRLGTISEPRFIRVLTSLGLTGLDGVPLTVPQMQALCDHYRHPEQRDLVLWKQFEQDIESVFTLTGLEKVPDLQVPETSIYEMPAPGTTDLFNIDPFNREELKQAMESWRMKVLQKRIDIYQPFRQFDKHNRGHVTRAQFRQSLAILGLPYTEKDLEAVESAFIDDDGFNYRRFLETISPIKVEQLKYSILQQELKDLGKQRVLPENKPLTSIQDVLQKIKIQVYRRRIRLYEWLKDHDKLNCGRLPCDTFRRAINPCNLELLESELSLLEDYYRSRVDSGVIEYKKFCDEIESIFTTDFLEKNPLVHNDPYQVQKEASEIRMDPDKEDRVKQLLEKLAYRVHSRRLQLFPLFEDFDRIHNGYVSQNQFLRVLNDLGLLPMTNGFEKENLLEKYRVKIGGRDDIDYISFCDQLNALAGFENGLP</sequence>
<dbReference type="Gene3D" id="1.10.238.10">
    <property type="entry name" value="EF-hand"/>
    <property type="match status" value="5"/>
</dbReference>
<keyword evidence="1" id="KW-0812">Transmembrane</keyword>
<dbReference type="Proteomes" id="UP000663829">
    <property type="component" value="Unassembled WGS sequence"/>
</dbReference>
<evidence type="ECO:0000313" key="5">
    <source>
        <dbReference type="Proteomes" id="UP000663829"/>
    </source>
</evidence>
<dbReference type="SUPFAM" id="SSF47473">
    <property type="entry name" value="EF-hand"/>
    <property type="match status" value="4"/>
</dbReference>
<dbReference type="GO" id="GO:0005509">
    <property type="term" value="F:calcium ion binding"/>
    <property type="evidence" value="ECO:0007669"/>
    <property type="project" value="InterPro"/>
</dbReference>
<dbReference type="InterPro" id="IPR002048">
    <property type="entry name" value="EF_hand_dom"/>
</dbReference>
<evidence type="ECO:0000256" key="1">
    <source>
        <dbReference type="SAM" id="Phobius"/>
    </source>
</evidence>
<comment type="caution">
    <text evidence="3">The sequence shown here is derived from an EMBL/GenBank/DDBJ whole genome shotgun (WGS) entry which is preliminary data.</text>
</comment>
<keyword evidence="5" id="KW-1185">Reference proteome</keyword>
<dbReference type="PANTHER" id="PTHR20875:SF0">
    <property type="entry name" value="GH12158P"/>
    <property type="match status" value="1"/>
</dbReference>